<dbReference type="PANTHER" id="PTHR46825:SF14">
    <property type="entry name" value="BETA-LACTAMASE-RELATED DOMAIN-CONTAINING PROTEIN"/>
    <property type="match status" value="1"/>
</dbReference>
<dbReference type="InterPro" id="IPR021860">
    <property type="entry name" value="Peptidase_S12_Pab87-rel_C"/>
</dbReference>
<evidence type="ECO:0000256" key="1">
    <source>
        <dbReference type="ARBA" id="ARBA00038215"/>
    </source>
</evidence>
<name>A0A6A6VUW4_9PEZI</name>
<dbReference type="RefSeq" id="XP_033596027.1">
    <property type="nucleotide sequence ID" value="XM_033747604.1"/>
</dbReference>
<accession>A0A6A6VUW4</accession>
<evidence type="ECO:0000313" key="4">
    <source>
        <dbReference type="EMBL" id="KAF2753576.1"/>
    </source>
</evidence>
<dbReference type="EMBL" id="ML996583">
    <property type="protein sequence ID" value="KAF2753576.1"/>
    <property type="molecule type" value="Genomic_DNA"/>
</dbReference>
<dbReference type="SUPFAM" id="SSF56601">
    <property type="entry name" value="beta-lactamase/transpeptidase-like"/>
    <property type="match status" value="1"/>
</dbReference>
<dbReference type="OrthoDB" id="5946976at2759"/>
<dbReference type="Gene3D" id="3.40.710.10">
    <property type="entry name" value="DD-peptidase/beta-lactamase superfamily"/>
    <property type="match status" value="1"/>
</dbReference>
<protein>
    <submittedName>
        <fullName evidence="4">Putative D-aminoacylase</fullName>
    </submittedName>
</protein>
<feature type="domain" description="Peptidase S12 Pab87-related C-terminal" evidence="3">
    <location>
        <begin position="418"/>
        <end position="515"/>
    </location>
</feature>
<evidence type="ECO:0000259" key="3">
    <source>
        <dbReference type="Pfam" id="PF11954"/>
    </source>
</evidence>
<dbReference type="Pfam" id="PF00144">
    <property type="entry name" value="Beta-lactamase"/>
    <property type="match status" value="1"/>
</dbReference>
<dbReference type="InterPro" id="IPR001466">
    <property type="entry name" value="Beta-lactam-related"/>
</dbReference>
<dbReference type="Pfam" id="PF11954">
    <property type="entry name" value="DUF3471"/>
    <property type="match status" value="1"/>
</dbReference>
<dbReference type="InterPro" id="IPR012338">
    <property type="entry name" value="Beta-lactam/transpept-like"/>
</dbReference>
<dbReference type="InterPro" id="IPR050491">
    <property type="entry name" value="AmpC-like"/>
</dbReference>
<dbReference type="Gene3D" id="2.40.128.600">
    <property type="match status" value="1"/>
</dbReference>
<dbReference type="AlphaFoldDB" id="A0A6A6VUW4"/>
<dbReference type="PANTHER" id="PTHR46825">
    <property type="entry name" value="D-ALANYL-D-ALANINE-CARBOXYPEPTIDASE/ENDOPEPTIDASE AMPH"/>
    <property type="match status" value="1"/>
</dbReference>
<organism evidence="4 5">
    <name type="scientific">Pseudovirgaria hyperparasitica</name>
    <dbReference type="NCBI Taxonomy" id="470096"/>
    <lineage>
        <taxon>Eukaryota</taxon>
        <taxon>Fungi</taxon>
        <taxon>Dikarya</taxon>
        <taxon>Ascomycota</taxon>
        <taxon>Pezizomycotina</taxon>
        <taxon>Dothideomycetes</taxon>
        <taxon>Dothideomycetes incertae sedis</taxon>
        <taxon>Acrospermales</taxon>
        <taxon>Acrospermaceae</taxon>
        <taxon>Pseudovirgaria</taxon>
    </lineage>
</organism>
<evidence type="ECO:0000313" key="5">
    <source>
        <dbReference type="Proteomes" id="UP000799437"/>
    </source>
</evidence>
<evidence type="ECO:0000259" key="2">
    <source>
        <dbReference type="Pfam" id="PF00144"/>
    </source>
</evidence>
<feature type="domain" description="Beta-lactamase-related" evidence="2">
    <location>
        <begin position="16"/>
        <end position="366"/>
    </location>
</feature>
<dbReference type="GeneID" id="54488658"/>
<proteinExistence type="inferred from homology"/>
<dbReference type="Proteomes" id="UP000799437">
    <property type="component" value="Unassembled WGS sequence"/>
</dbReference>
<reference evidence="4" key="1">
    <citation type="journal article" date="2020" name="Stud. Mycol.">
        <title>101 Dothideomycetes genomes: a test case for predicting lifestyles and emergence of pathogens.</title>
        <authorList>
            <person name="Haridas S."/>
            <person name="Albert R."/>
            <person name="Binder M."/>
            <person name="Bloem J."/>
            <person name="Labutti K."/>
            <person name="Salamov A."/>
            <person name="Andreopoulos B."/>
            <person name="Baker S."/>
            <person name="Barry K."/>
            <person name="Bills G."/>
            <person name="Bluhm B."/>
            <person name="Cannon C."/>
            <person name="Castanera R."/>
            <person name="Culley D."/>
            <person name="Daum C."/>
            <person name="Ezra D."/>
            <person name="Gonzalez J."/>
            <person name="Henrissat B."/>
            <person name="Kuo A."/>
            <person name="Liang C."/>
            <person name="Lipzen A."/>
            <person name="Lutzoni F."/>
            <person name="Magnuson J."/>
            <person name="Mondo S."/>
            <person name="Nolan M."/>
            <person name="Ohm R."/>
            <person name="Pangilinan J."/>
            <person name="Park H.-J."/>
            <person name="Ramirez L."/>
            <person name="Alfaro M."/>
            <person name="Sun H."/>
            <person name="Tritt A."/>
            <person name="Yoshinaga Y."/>
            <person name="Zwiers L.-H."/>
            <person name="Turgeon B."/>
            <person name="Goodwin S."/>
            <person name="Spatafora J."/>
            <person name="Crous P."/>
            <person name="Grigoriev I."/>
        </authorList>
    </citation>
    <scope>NUCLEOTIDE SEQUENCE</scope>
    <source>
        <strain evidence="4">CBS 121739</strain>
    </source>
</reference>
<comment type="similarity">
    <text evidence="1">Belongs to the peptidase S12 family.</text>
</comment>
<sequence>MSSSLVNRFRDLESEIKELCKICGTPGVSVGISLRGENIYLFNSGFLDIEKQLPTHSDGIYALGTLAKTFTASAIGLLVAEGKVKWDSHIKDVLPNFRSKDAIVTENVTIEDLLCHRSGLSRSNLWWLGSDGQLLLPKDKLLDAYRNLELTGSFRGSWGYSNWGYAIVGEVIEKLTGMTYGQFITTRIIEPLGLRHTTAQPVDVAGDNLARPYAALDNADLYPLPQTPISERTIMAPAMGLHSSPHDLLTYSIALLRSLRSEQGQATNSSPSVLREVTAQLSGHAFVSRSVNEKSYAFGFYRTALPSTIAGMGCNGFHVKTLPRIVPGVQCGPLIAHAGSVPGYSNSLALLPELDASVVVCTNSIGLGDASGWIAMALIEALIESPVPTDFVAYAKEAAKNHAESIRVARSKLEKVRAPDTKPKPLEVYVGSYLNEEHDWVIVVRQRQAGGLEVLFQGLESQAWLLTHYEHDTFLWMADRNEQAKRGRVTTYVQADSFKLIFGGAHGKIDRLYWPQEAGLALDKQCFLRM</sequence>
<keyword evidence="5" id="KW-1185">Reference proteome</keyword>
<gene>
    <name evidence="4" type="ORF">EJ05DRAFT_504673</name>
</gene>